<reference evidence="1" key="1">
    <citation type="submission" date="2018-02" db="EMBL/GenBank/DDBJ databases">
        <title>The genomes of Aspergillus section Nigri reveals drivers in fungal speciation.</title>
        <authorList>
            <consortium name="DOE Joint Genome Institute"/>
            <person name="Vesth T.C."/>
            <person name="Nybo J."/>
            <person name="Theobald S."/>
            <person name="Brandl J."/>
            <person name="Frisvad J.C."/>
            <person name="Nielsen K.F."/>
            <person name="Lyhne E.K."/>
            <person name="Kogle M.E."/>
            <person name="Kuo A."/>
            <person name="Riley R."/>
            <person name="Clum A."/>
            <person name="Nolan M."/>
            <person name="Lipzen A."/>
            <person name="Salamov A."/>
            <person name="Henrissat B."/>
            <person name="Wiebenga A."/>
            <person name="De vries R.P."/>
            <person name="Grigoriev I.V."/>
            <person name="Mortensen U.H."/>
            <person name="Andersen M.R."/>
            <person name="Baker S.E."/>
        </authorList>
    </citation>
    <scope>NUCLEOTIDE SEQUENCE</scope>
    <source>
        <strain evidence="1">CBS 621.78</strain>
    </source>
</reference>
<evidence type="ECO:0000313" key="1">
    <source>
        <dbReference type="EMBL" id="RAH45329.1"/>
    </source>
</evidence>
<dbReference type="EMBL" id="KZ825346">
    <property type="protein sequence ID" value="RAH45329.1"/>
    <property type="molecule type" value="Genomic_DNA"/>
</dbReference>
<dbReference type="Proteomes" id="UP000249057">
    <property type="component" value="Unassembled WGS sequence"/>
</dbReference>
<sequence>MASGFALRTAQPVTGGGIANKISSAPQWNTHPTRSLAGGLDGATGECNPTEWYQPLTATKLRTKNKHFAARPPANPSACPRGATDSICTFTSGTGGQPVQIAYSRETVAHTRCRHPRK</sequence>
<accession>A0ACD1G7R8</accession>
<name>A0ACD1G7R8_9EURO</name>
<gene>
    <name evidence="1" type="ORF">BO95DRAFT_497235</name>
</gene>
<proteinExistence type="predicted"/>
<organism evidence="1 2">
    <name type="scientific">Aspergillus brunneoviolaceus CBS 621.78</name>
    <dbReference type="NCBI Taxonomy" id="1450534"/>
    <lineage>
        <taxon>Eukaryota</taxon>
        <taxon>Fungi</taxon>
        <taxon>Dikarya</taxon>
        <taxon>Ascomycota</taxon>
        <taxon>Pezizomycotina</taxon>
        <taxon>Eurotiomycetes</taxon>
        <taxon>Eurotiomycetidae</taxon>
        <taxon>Eurotiales</taxon>
        <taxon>Aspergillaceae</taxon>
        <taxon>Aspergillus</taxon>
        <taxon>Aspergillus subgen. Circumdati</taxon>
    </lineage>
</organism>
<keyword evidence="2" id="KW-1185">Reference proteome</keyword>
<protein>
    <submittedName>
        <fullName evidence="1">Uncharacterized protein</fullName>
    </submittedName>
</protein>
<evidence type="ECO:0000313" key="2">
    <source>
        <dbReference type="Proteomes" id="UP000249057"/>
    </source>
</evidence>